<feature type="region of interest" description="Disordered" evidence="1">
    <location>
        <begin position="1"/>
        <end position="21"/>
    </location>
</feature>
<sequence length="69" mass="7684">MPKANRRCKGGPAATNLLTVRPGDCTDKLPLTRFFRTNTPSDQNEGLQPDLHKSIPLLDLNLKETPRIT</sequence>
<name>A0A151N370_ALLMI</name>
<dbReference type="Proteomes" id="UP000050525">
    <property type="component" value="Unassembled WGS sequence"/>
</dbReference>
<organism evidence="2 3">
    <name type="scientific">Alligator mississippiensis</name>
    <name type="common">American alligator</name>
    <dbReference type="NCBI Taxonomy" id="8496"/>
    <lineage>
        <taxon>Eukaryota</taxon>
        <taxon>Metazoa</taxon>
        <taxon>Chordata</taxon>
        <taxon>Craniata</taxon>
        <taxon>Vertebrata</taxon>
        <taxon>Euteleostomi</taxon>
        <taxon>Archelosauria</taxon>
        <taxon>Archosauria</taxon>
        <taxon>Crocodylia</taxon>
        <taxon>Alligatoridae</taxon>
        <taxon>Alligatorinae</taxon>
        <taxon>Alligator</taxon>
    </lineage>
</organism>
<evidence type="ECO:0000256" key="1">
    <source>
        <dbReference type="SAM" id="MobiDB-lite"/>
    </source>
</evidence>
<accession>A0A151N370</accession>
<evidence type="ECO:0000313" key="3">
    <source>
        <dbReference type="Proteomes" id="UP000050525"/>
    </source>
</evidence>
<evidence type="ECO:0000313" key="2">
    <source>
        <dbReference type="EMBL" id="KYO31019.1"/>
    </source>
</evidence>
<protein>
    <submittedName>
        <fullName evidence="2">Uncharacterized protein</fullName>
    </submittedName>
</protein>
<dbReference type="EMBL" id="AKHW03004113">
    <property type="protein sequence ID" value="KYO31019.1"/>
    <property type="molecule type" value="Genomic_DNA"/>
</dbReference>
<keyword evidence="3" id="KW-1185">Reference proteome</keyword>
<reference evidence="2 3" key="1">
    <citation type="journal article" date="2012" name="Genome Biol.">
        <title>Sequencing three crocodilian genomes to illuminate the evolution of archosaurs and amniotes.</title>
        <authorList>
            <person name="St John J.A."/>
            <person name="Braun E.L."/>
            <person name="Isberg S.R."/>
            <person name="Miles L.G."/>
            <person name="Chong A.Y."/>
            <person name="Gongora J."/>
            <person name="Dalzell P."/>
            <person name="Moran C."/>
            <person name="Bed'hom B."/>
            <person name="Abzhanov A."/>
            <person name="Burgess S.C."/>
            <person name="Cooksey A.M."/>
            <person name="Castoe T.A."/>
            <person name="Crawford N.G."/>
            <person name="Densmore L.D."/>
            <person name="Drew J.C."/>
            <person name="Edwards S.V."/>
            <person name="Faircloth B.C."/>
            <person name="Fujita M.K."/>
            <person name="Greenwold M.J."/>
            <person name="Hoffmann F.G."/>
            <person name="Howard J.M."/>
            <person name="Iguchi T."/>
            <person name="Janes D.E."/>
            <person name="Khan S.Y."/>
            <person name="Kohno S."/>
            <person name="de Koning A.J."/>
            <person name="Lance S.L."/>
            <person name="McCarthy F.M."/>
            <person name="McCormack J.E."/>
            <person name="Merchant M.E."/>
            <person name="Peterson D.G."/>
            <person name="Pollock D.D."/>
            <person name="Pourmand N."/>
            <person name="Raney B.J."/>
            <person name="Roessler K.A."/>
            <person name="Sanford J.R."/>
            <person name="Sawyer R.H."/>
            <person name="Schmidt C.J."/>
            <person name="Triplett E.W."/>
            <person name="Tuberville T.D."/>
            <person name="Venegas-Anaya M."/>
            <person name="Howard J.T."/>
            <person name="Jarvis E.D."/>
            <person name="Guillette L.J.Jr."/>
            <person name="Glenn T.C."/>
            <person name="Green R.E."/>
            <person name="Ray D.A."/>
        </authorList>
    </citation>
    <scope>NUCLEOTIDE SEQUENCE [LARGE SCALE GENOMIC DNA]</scope>
    <source>
        <strain evidence="2">KSC_2009_1</strain>
    </source>
</reference>
<comment type="caution">
    <text evidence="2">The sequence shown here is derived from an EMBL/GenBank/DDBJ whole genome shotgun (WGS) entry which is preliminary data.</text>
</comment>
<dbReference type="AlphaFoldDB" id="A0A151N370"/>
<proteinExistence type="predicted"/>
<gene>
    <name evidence="2" type="ORF">Y1Q_0016396</name>
</gene>